<comment type="caution">
    <text evidence="6">The sequence shown here is derived from an EMBL/GenBank/DDBJ whole genome shotgun (WGS) entry which is preliminary data.</text>
</comment>
<dbReference type="PANTHER" id="PTHR44858">
    <property type="entry name" value="TETRATRICOPEPTIDE REPEAT PROTEIN 6"/>
    <property type="match status" value="1"/>
</dbReference>
<dbReference type="InterPro" id="IPR011990">
    <property type="entry name" value="TPR-like_helical_dom_sf"/>
</dbReference>
<keyword evidence="2 3" id="KW-0802">TPR repeat</keyword>
<gene>
    <name evidence="6" type="ORF">ENX03_04190</name>
</gene>
<name>A0A7C3QVS1_9BACT</name>
<evidence type="ECO:0000313" key="6">
    <source>
        <dbReference type="EMBL" id="HFT93136.1"/>
    </source>
</evidence>
<protein>
    <submittedName>
        <fullName evidence="6">Tetratricopeptide repeat protein</fullName>
    </submittedName>
</protein>
<feature type="compositionally biased region" description="Pro residues" evidence="4">
    <location>
        <begin position="247"/>
        <end position="258"/>
    </location>
</feature>
<dbReference type="EMBL" id="DTMM01000082">
    <property type="protein sequence ID" value="HFT93136.1"/>
    <property type="molecule type" value="Genomic_DNA"/>
</dbReference>
<feature type="chain" id="PRO_5027798033" evidence="5">
    <location>
        <begin position="26"/>
        <end position="273"/>
    </location>
</feature>
<feature type="repeat" description="TPR" evidence="3">
    <location>
        <begin position="71"/>
        <end position="104"/>
    </location>
</feature>
<dbReference type="InterPro" id="IPR050498">
    <property type="entry name" value="Ycf3"/>
</dbReference>
<evidence type="ECO:0000256" key="5">
    <source>
        <dbReference type="SAM" id="SignalP"/>
    </source>
</evidence>
<keyword evidence="1" id="KW-0677">Repeat</keyword>
<evidence type="ECO:0000256" key="3">
    <source>
        <dbReference type="PROSITE-ProRule" id="PRU00339"/>
    </source>
</evidence>
<sequence>MRLCCRLALPVLFCFLLWGVPSVSGDPLTGPGDPPGLAGPLRQSARLILSGKPREAVPVLQKLLRAYPDYAMVHFLLGLAYGKMDENAKAVQEEKKALILNPKSEAARVSYGIALGNTGHFRREIQEERKALALNQNDEMAWEAIGWAYASRGNWRLARASEETAIKLKDADPSAHMVLGVALAHLGFPVEAMTQEKIAANLDPDDLGIKRAIAWVSSILHPIQEDQQDKGGQFNPLLAPENGTAPPGTPTPQTPPNPNNNANGTLRAPAAGH</sequence>
<evidence type="ECO:0000256" key="2">
    <source>
        <dbReference type="ARBA" id="ARBA00022803"/>
    </source>
</evidence>
<dbReference type="InterPro" id="IPR019734">
    <property type="entry name" value="TPR_rpt"/>
</dbReference>
<proteinExistence type="predicted"/>
<dbReference type="SUPFAM" id="SSF48452">
    <property type="entry name" value="TPR-like"/>
    <property type="match status" value="1"/>
</dbReference>
<feature type="signal peptide" evidence="5">
    <location>
        <begin position="1"/>
        <end position="25"/>
    </location>
</feature>
<evidence type="ECO:0000256" key="4">
    <source>
        <dbReference type="SAM" id="MobiDB-lite"/>
    </source>
</evidence>
<reference evidence="6" key="1">
    <citation type="journal article" date="2020" name="mSystems">
        <title>Genome- and Community-Level Interaction Insights into Carbon Utilization and Element Cycling Functions of Hydrothermarchaeota in Hydrothermal Sediment.</title>
        <authorList>
            <person name="Zhou Z."/>
            <person name="Liu Y."/>
            <person name="Xu W."/>
            <person name="Pan J."/>
            <person name="Luo Z.H."/>
            <person name="Li M."/>
        </authorList>
    </citation>
    <scope>NUCLEOTIDE SEQUENCE [LARGE SCALE GENOMIC DNA]</scope>
    <source>
        <strain evidence="6">SpSt-902</strain>
    </source>
</reference>
<dbReference type="PANTHER" id="PTHR44858:SF1">
    <property type="entry name" value="UDP-N-ACETYLGLUCOSAMINE--PEPTIDE N-ACETYLGLUCOSAMINYLTRANSFERASE SPINDLY-RELATED"/>
    <property type="match status" value="1"/>
</dbReference>
<keyword evidence="5" id="KW-0732">Signal</keyword>
<dbReference type="Pfam" id="PF13432">
    <property type="entry name" value="TPR_16"/>
    <property type="match status" value="2"/>
</dbReference>
<feature type="region of interest" description="Disordered" evidence="4">
    <location>
        <begin position="227"/>
        <end position="273"/>
    </location>
</feature>
<dbReference type="SMART" id="SM00028">
    <property type="entry name" value="TPR"/>
    <property type="match status" value="3"/>
</dbReference>
<accession>A0A7C3QVS1</accession>
<dbReference type="PROSITE" id="PS50005">
    <property type="entry name" value="TPR"/>
    <property type="match status" value="1"/>
</dbReference>
<dbReference type="Gene3D" id="1.25.40.10">
    <property type="entry name" value="Tetratricopeptide repeat domain"/>
    <property type="match status" value="1"/>
</dbReference>
<organism evidence="6">
    <name type="scientific">Leptospirillum ferriphilum</name>
    <dbReference type="NCBI Taxonomy" id="178606"/>
    <lineage>
        <taxon>Bacteria</taxon>
        <taxon>Pseudomonadati</taxon>
        <taxon>Nitrospirota</taxon>
        <taxon>Nitrospiria</taxon>
        <taxon>Nitrospirales</taxon>
        <taxon>Nitrospiraceae</taxon>
        <taxon>Leptospirillum</taxon>
    </lineage>
</organism>
<evidence type="ECO:0000256" key="1">
    <source>
        <dbReference type="ARBA" id="ARBA00022737"/>
    </source>
</evidence>
<dbReference type="AlphaFoldDB" id="A0A7C3QVS1"/>